<dbReference type="NCBIfam" id="TIGR01691">
    <property type="entry name" value="enolase-ppase"/>
    <property type="match status" value="1"/>
</dbReference>
<keyword evidence="3" id="KW-0378">Hydrolase</keyword>
<evidence type="ECO:0000256" key="7">
    <source>
        <dbReference type="ARBA" id="ARBA00023268"/>
    </source>
</evidence>
<dbReference type="NCBIfam" id="TIGR03328">
    <property type="entry name" value="salvage_mtnB"/>
    <property type="match status" value="1"/>
</dbReference>
<name>A0ABD3MRS8_9STRA</name>
<gene>
    <name evidence="10" type="ORF">ACHAWU_003807</name>
</gene>
<dbReference type="SUPFAM" id="SSF53639">
    <property type="entry name" value="AraD/HMP-PK domain-like"/>
    <property type="match status" value="1"/>
</dbReference>
<protein>
    <recommendedName>
        <fullName evidence="9">Class II aldolase/adducin N-terminal domain-containing protein</fullName>
    </recommendedName>
</protein>
<evidence type="ECO:0000256" key="2">
    <source>
        <dbReference type="ARBA" id="ARBA00022723"/>
    </source>
</evidence>
<keyword evidence="2" id="KW-0479">Metal-binding</keyword>
<keyword evidence="11" id="KW-1185">Reference proteome</keyword>
<keyword evidence="5" id="KW-0486">Methionine biosynthesis</keyword>
<dbReference type="GO" id="GO:0009086">
    <property type="term" value="P:methionine biosynthetic process"/>
    <property type="evidence" value="ECO:0007669"/>
    <property type="project" value="UniProtKB-KW"/>
</dbReference>
<organism evidence="10 11">
    <name type="scientific">Discostella pseudostelligera</name>
    <dbReference type="NCBI Taxonomy" id="259834"/>
    <lineage>
        <taxon>Eukaryota</taxon>
        <taxon>Sar</taxon>
        <taxon>Stramenopiles</taxon>
        <taxon>Ochrophyta</taxon>
        <taxon>Bacillariophyta</taxon>
        <taxon>Coscinodiscophyceae</taxon>
        <taxon>Thalassiosirophycidae</taxon>
        <taxon>Stephanodiscales</taxon>
        <taxon>Stephanodiscaceae</taxon>
        <taxon>Discostella</taxon>
    </lineage>
</organism>
<dbReference type="SMART" id="SM01007">
    <property type="entry name" value="Aldolase_II"/>
    <property type="match status" value="1"/>
</dbReference>
<keyword evidence="4" id="KW-0862">Zinc</keyword>
<dbReference type="InterPro" id="IPR036412">
    <property type="entry name" value="HAD-like_sf"/>
</dbReference>
<dbReference type="AlphaFoldDB" id="A0ABD3MRS8"/>
<feature type="region of interest" description="Disordered" evidence="8">
    <location>
        <begin position="380"/>
        <end position="399"/>
    </location>
</feature>
<dbReference type="FunFam" id="3.40.50.1000:FF:000079">
    <property type="entry name" value="Enolase-phosphatase E1"/>
    <property type="match status" value="1"/>
</dbReference>
<dbReference type="InterPro" id="IPR023943">
    <property type="entry name" value="Enolase-ppase_E1"/>
</dbReference>
<dbReference type="GO" id="GO:0016787">
    <property type="term" value="F:hydrolase activity"/>
    <property type="evidence" value="ECO:0007669"/>
    <property type="project" value="UniProtKB-KW"/>
</dbReference>
<dbReference type="PANTHER" id="PTHR10640:SF7">
    <property type="entry name" value="METHYLTHIORIBULOSE-1-PHOSPHATE DEHYDRATASE"/>
    <property type="match status" value="1"/>
</dbReference>
<dbReference type="CDD" id="cd01629">
    <property type="entry name" value="HAD_EP"/>
    <property type="match status" value="1"/>
</dbReference>
<dbReference type="InterPro" id="IPR036409">
    <property type="entry name" value="Aldolase_II/adducin_N_sf"/>
</dbReference>
<keyword evidence="7" id="KW-0511">Multifunctional enzyme</keyword>
<dbReference type="NCBIfam" id="TIGR01509">
    <property type="entry name" value="HAD-SF-IA-v3"/>
    <property type="match status" value="1"/>
</dbReference>
<reference evidence="10 11" key="1">
    <citation type="submission" date="2024-10" db="EMBL/GenBank/DDBJ databases">
        <title>Updated reference genomes for cyclostephanoid diatoms.</title>
        <authorList>
            <person name="Roberts W.R."/>
            <person name="Alverson A.J."/>
        </authorList>
    </citation>
    <scope>NUCLEOTIDE SEQUENCE [LARGE SCALE GENOMIC DNA]</scope>
    <source>
        <strain evidence="10 11">AJA232-27</strain>
    </source>
</reference>
<dbReference type="Gene3D" id="3.40.50.1000">
    <property type="entry name" value="HAD superfamily/HAD-like"/>
    <property type="match status" value="1"/>
</dbReference>
<proteinExistence type="predicted"/>
<dbReference type="InterPro" id="IPR017714">
    <property type="entry name" value="MethylthioRu-1-P_deHdtase_MtnB"/>
</dbReference>
<evidence type="ECO:0000313" key="10">
    <source>
        <dbReference type="EMBL" id="KAL3764947.1"/>
    </source>
</evidence>
<dbReference type="InterPro" id="IPR001303">
    <property type="entry name" value="Aldolase_II/adducin_N"/>
</dbReference>
<dbReference type="SFLD" id="SFLDG01129">
    <property type="entry name" value="C1.5:_HAD__Beta-PGM__Phosphata"/>
    <property type="match status" value="1"/>
</dbReference>
<keyword evidence="1" id="KW-0028">Amino-acid biosynthesis</keyword>
<evidence type="ECO:0000313" key="11">
    <source>
        <dbReference type="Proteomes" id="UP001530293"/>
    </source>
</evidence>
<dbReference type="EMBL" id="JALLBG020000100">
    <property type="protein sequence ID" value="KAL3764947.1"/>
    <property type="molecule type" value="Genomic_DNA"/>
</dbReference>
<dbReference type="SFLD" id="SFLDF00044">
    <property type="entry name" value="enolase-phosphatase"/>
    <property type="match status" value="1"/>
</dbReference>
<dbReference type="GO" id="GO:0016829">
    <property type="term" value="F:lyase activity"/>
    <property type="evidence" value="ECO:0007669"/>
    <property type="project" value="UniProtKB-KW"/>
</dbReference>
<dbReference type="FunFam" id="3.40.225.10:FF:000003">
    <property type="entry name" value="Methylthioribulose-1-phosphate dehydratase"/>
    <property type="match status" value="1"/>
</dbReference>
<dbReference type="Pfam" id="PF00702">
    <property type="entry name" value="Hydrolase"/>
    <property type="match status" value="1"/>
</dbReference>
<dbReference type="Proteomes" id="UP001530293">
    <property type="component" value="Unassembled WGS sequence"/>
</dbReference>
<keyword evidence="6" id="KW-0456">Lyase</keyword>
<dbReference type="GO" id="GO:0046872">
    <property type="term" value="F:metal ion binding"/>
    <property type="evidence" value="ECO:0007669"/>
    <property type="project" value="UniProtKB-KW"/>
</dbReference>
<dbReference type="NCBIfam" id="TIGR01549">
    <property type="entry name" value="HAD-SF-IA-v1"/>
    <property type="match status" value="1"/>
</dbReference>
<dbReference type="InterPro" id="IPR006439">
    <property type="entry name" value="HAD-SF_hydro_IA"/>
</dbReference>
<dbReference type="SUPFAM" id="SSF56784">
    <property type="entry name" value="HAD-like"/>
    <property type="match status" value="1"/>
</dbReference>
<sequence length="694" mass="76135">MADADDDAGEQQQQQPSPNKGGKKRVRIAELPPKQSFAAFSPDNYPNDEDATYLHHDDDIADDAAGSTAPATNETATSGPGAGWTNGQLPLQFTPAITLHPYTRSGRLALYNHHRRWINFQSSWSRIGGENATEMDAVHSTSSSGASVMTGCLVEEGKTVRALVAQLCECFYKAGWATGTGGGVSIRVGGPNENRPYRIFVAPSGVQKEDMVGDDVFELDMERNVVAPPKTPNLRQSACTPLWYVVYQRNPSAMCVIHTHSMHAQMATLLDPSEQCSVLRITHLEMLKGVGNHSYDSILEIPIIDNRPTEDLLAEQLDDAIAKYPKCNAVLVRRHGVYVWGDSWEQAKAQCESFDYLFESAVKMRSMGLDCGLVPKSGTYREEDEQDEEMKEVEEGKKQKVLTSATTTAAASLAPPAFNASGATDNKADLQCSGTIIPLVPRDAKILLLDIEGTTTSISFVKDELFPYILEVLFDYLAALSDDQTESILEQLTDDMTALNDNHPAKQEYERNARHIQPEYDDTVSRHVEEMVKALMKYDVKATGLKALQGDMWEAGYVSGELKGHIYSDVIPMLNWCKENDTKVCIYSSGSIAAQKLLFGCTTSGDILSYFSGHFDTTSGSKRESESYATIAKELGVETEDVIFVSDLEAEIEAADQAGMKVVVAVRPGNATLNQTTKEKYPVVRSLLQLCGTD</sequence>
<dbReference type="Gene3D" id="1.10.720.60">
    <property type="match status" value="1"/>
</dbReference>
<comment type="caution">
    <text evidence="10">The sequence shown here is derived from an EMBL/GenBank/DDBJ whole genome shotgun (WGS) entry which is preliminary data.</text>
</comment>
<evidence type="ECO:0000256" key="1">
    <source>
        <dbReference type="ARBA" id="ARBA00022605"/>
    </source>
</evidence>
<accession>A0ABD3MRS8</accession>
<evidence type="ECO:0000256" key="6">
    <source>
        <dbReference type="ARBA" id="ARBA00023239"/>
    </source>
</evidence>
<dbReference type="Gene3D" id="3.40.225.10">
    <property type="entry name" value="Class II aldolase/adducin N-terminal domain"/>
    <property type="match status" value="1"/>
</dbReference>
<evidence type="ECO:0000256" key="8">
    <source>
        <dbReference type="SAM" id="MobiDB-lite"/>
    </source>
</evidence>
<feature type="domain" description="Class II aldolase/adducin N-terminal" evidence="9">
    <location>
        <begin position="162"/>
        <end position="362"/>
    </location>
</feature>
<dbReference type="Pfam" id="PF00596">
    <property type="entry name" value="Aldolase_II"/>
    <property type="match status" value="1"/>
</dbReference>
<evidence type="ECO:0000256" key="5">
    <source>
        <dbReference type="ARBA" id="ARBA00023167"/>
    </source>
</evidence>
<feature type="compositionally biased region" description="Acidic residues" evidence="8">
    <location>
        <begin position="382"/>
        <end position="392"/>
    </location>
</feature>
<dbReference type="SFLD" id="SFLDG01133">
    <property type="entry name" value="C1.5.4:_Enolase-phosphatase_Li"/>
    <property type="match status" value="1"/>
</dbReference>
<evidence type="ECO:0000256" key="4">
    <source>
        <dbReference type="ARBA" id="ARBA00022833"/>
    </source>
</evidence>
<dbReference type="InterPro" id="IPR023214">
    <property type="entry name" value="HAD_sf"/>
</dbReference>
<feature type="compositionally biased region" description="Polar residues" evidence="8">
    <location>
        <begin position="69"/>
        <end position="78"/>
    </location>
</feature>
<evidence type="ECO:0000256" key="3">
    <source>
        <dbReference type="ARBA" id="ARBA00022801"/>
    </source>
</evidence>
<dbReference type="SFLD" id="SFLDS00003">
    <property type="entry name" value="Haloacid_Dehalogenase"/>
    <property type="match status" value="1"/>
</dbReference>
<evidence type="ECO:0000259" key="9">
    <source>
        <dbReference type="SMART" id="SM01007"/>
    </source>
</evidence>
<dbReference type="PANTHER" id="PTHR10640">
    <property type="entry name" value="METHYLTHIORIBULOSE-1-PHOSPHATE DEHYDRATASE"/>
    <property type="match status" value="1"/>
</dbReference>
<feature type="region of interest" description="Disordered" evidence="8">
    <location>
        <begin position="1"/>
        <end position="86"/>
    </location>
</feature>